<evidence type="ECO:0000256" key="1">
    <source>
        <dbReference type="SAM" id="SignalP"/>
    </source>
</evidence>
<protein>
    <recommendedName>
        <fullName evidence="4">Lipoprotein</fullName>
    </recommendedName>
</protein>
<proteinExistence type="predicted"/>
<dbReference type="EMBL" id="JAMWYS010000002">
    <property type="protein sequence ID" value="MCO4291302.1"/>
    <property type="molecule type" value="Genomic_DNA"/>
</dbReference>
<dbReference type="AlphaFoldDB" id="A0A9X2EYH2"/>
<keyword evidence="3" id="KW-1185">Reference proteome</keyword>
<gene>
    <name evidence="2" type="ORF">NF867_00310</name>
</gene>
<evidence type="ECO:0000313" key="3">
    <source>
        <dbReference type="Proteomes" id="UP001155182"/>
    </source>
</evidence>
<dbReference type="Proteomes" id="UP001155182">
    <property type="component" value="Unassembled WGS sequence"/>
</dbReference>
<reference evidence="2" key="1">
    <citation type="submission" date="2022-06" db="EMBL/GenBank/DDBJ databases">
        <title>Solitalea sp. MAHUQ-68 isolated from rhizospheric soil.</title>
        <authorList>
            <person name="Huq M.A."/>
        </authorList>
    </citation>
    <scope>NUCLEOTIDE SEQUENCE</scope>
    <source>
        <strain evidence="2">MAHUQ-68</strain>
    </source>
</reference>
<evidence type="ECO:0000313" key="2">
    <source>
        <dbReference type="EMBL" id="MCO4291302.1"/>
    </source>
</evidence>
<keyword evidence="1" id="KW-0732">Signal</keyword>
<evidence type="ECO:0008006" key="4">
    <source>
        <dbReference type="Google" id="ProtNLM"/>
    </source>
</evidence>
<accession>A0A9X2EYH2</accession>
<comment type="caution">
    <text evidence="2">The sequence shown here is derived from an EMBL/GenBank/DDBJ whole genome shotgun (WGS) entry which is preliminary data.</text>
</comment>
<feature type="chain" id="PRO_5040958213" description="Lipoprotein" evidence="1">
    <location>
        <begin position="22"/>
        <end position="168"/>
    </location>
</feature>
<sequence>MKKLSFYLFGLTASFMVTCSAASKTSPSIDLKTFANENNLKFLAGEGFFKTGDQGEAIVVLYTNADQKKAKMFVVQGASNFLNSSGNYQIAYSDSGMIVKNNEDYFSLSLDQRISFINKFEKEISSTKKIVGYGFGLTNLNGDIHHFKESLVTKSVEAAFYENFGYKI</sequence>
<name>A0A9X2EYH2_9SPHI</name>
<organism evidence="2 3">
    <name type="scientific">Solitalea agri</name>
    <dbReference type="NCBI Taxonomy" id="2953739"/>
    <lineage>
        <taxon>Bacteria</taxon>
        <taxon>Pseudomonadati</taxon>
        <taxon>Bacteroidota</taxon>
        <taxon>Sphingobacteriia</taxon>
        <taxon>Sphingobacteriales</taxon>
        <taxon>Sphingobacteriaceae</taxon>
        <taxon>Solitalea</taxon>
    </lineage>
</organism>
<feature type="signal peptide" evidence="1">
    <location>
        <begin position="1"/>
        <end position="21"/>
    </location>
</feature>
<dbReference type="RefSeq" id="WP_252585456.1">
    <property type="nucleotide sequence ID" value="NZ_JAMWYS010000002.1"/>
</dbReference>